<keyword evidence="2" id="KW-1003">Cell membrane</keyword>
<reference evidence="9 10" key="1">
    <citation type="submission" date="2018-09" db="EMBL/GenBank/DDBJ databases">
        <title>Genome comparison of Alicycliphilus sp. BQ1, a polyurethanolytic bacterium, with its closest phylogenetic relatives Alicycliphilus denitrificans BC and K601, unable to attack polyurethane.</title>
        <authorList>
            <person name="Loza-Tavera H."/>
            <person name="Lozano L."/>
            <person name="Cevallos M."/>
            <person name="Maya-Lucas O."/>
            <person name="Garcia-Mena J."/>
            <person name="Hernandez J."/>
        </authorList>
    </citation>
    <scope>NUCLEOTIDE SEQUENCE [LARGE SCALE GENOMIC DNA]</scope>
    <source>
        <strain evidence="9 10">BQ1</strain>
    </source>
</reference>
<keyword evidence="5 7" id="KW-1133">Transmembrane helix</keyword>
<dbReference type="PANTHER" id="PTHR33362:SF5">
    <property type="entry name" value="C4-DICARBOXYLATE TRAP TRANSPORTER LARGE PERMEASE PROTEIN DCTM"/>
    <property type="match status" value="1"/>
</dbReference>
<keyword evidence="6 7" id="KW-0472">Membrane</keyword>
<dbReference type="GO" id="GO:0005886">
    <property type="term" value="C:plasma membrane"/>
    <property type="evidence" value="ECO:0007669"/>
    <property type="project" value="UniProtKB-SubCell"/>
</dbReference>
<evidence type="ECO:0000256" key="1">
    <source>
        <dbReference type="ARBA" id="ARBA00004429"/>
    </source>
</evidence>
<sequence>MTALLLVALVLTLLVLRQPLLVILTCAVAFVHTFWGAGRLEYVVEDMWVALDKDVILAIPMFVLCGGVMTKGATARRLIDIAAAATQHLPGGLAVACVMSCGIFAAISGSSIVTMLAVGSVMLPALMNNGYPGRFSLGLVMAGGTLGIVIPPSVPLIIYGLVTETSITDLFIAGIGPGILLLTVFAGYSMWVNRHLPTKPFSMAQLLQALRRGVWALMMPVILLGGIYTGWFSATEAAAVGLLYALLVEIFIHREMRLPEFGSVMLEAAKLGGTFFPLLAAAMSLNLVLTEHRVPEAMVQWAQQYIHSPLAFMLIVNALLLAVGCLVTTGEAILILAPLLAPLAVAYGYDPVAFGVIMIVNLEIGFLTPPVGLNLMVAMSAFKQKFGDLVVAAVPWILLMLACLALVSWQPWIAMYLVGGGA</sequence>
<protein>
    <recommendedName>
        <fullName evidence="7">TRAP transporter large permease protein</fullName>
    </recommendedName>
</protein>
<comment type="subunit">
    <text evidence="7">The complex comprises the extracytoplasmic solute receptor protein and the two transmembrane proteins.</text>
</comment>
<feature type="transmembrane region" description="Helical" evidence="7">
    <location>
        <begin position="389"/>
        <end position="409"/>
    </location>
</feature>
<evidence type="ECO:0000256" key="3">
    <source>
        <dbReference type="ARBA" id="ARBA00022519"/>
    </source>
</evidence>
<organism evidence="9 10">
    <name type="scientific">Alicycliphilus denitrificans</name>
    <dbReference type="NCBI Taxonomy" id="179636"/>
    <lineage>
        <taxon>Bacteria</taxon>
        <taxon>Pseudomonadati</taxon>
        <taxon>Pseudomonadota</taxon>
        <taxon>Betaproteobacteria</taxon>
        <taxon>Burkholderiales</taxon>
        <taxon>Comamonadaceae</taxon>
        <taxon>Alicycliphilus</taxon>
    </lineage>
</organism>
<comment type="function">
    <text evidence="7">Part of the tripartite ATP-independent periplasmic (TRAP) transport system.</text>
</comment>
<evidence type="ECO:0000256" key="4">
    <source>
        <dbReference type="ARBA" id="ARBA00022692"/>
    </source>
</evidence>
<dbReference type="NCBIfam" id="TIGR00786">
    <property type="entry name" value="dctM"/>
    <property type="match status" value="1"/>
</dbReference>
<evidence type="ECO:0000256" key="6">
    <source>
        <dbReference type="ARBA" id="ARBA00023136"/>
    </source>
</evidence>
<comment type="caution">
    <text evidence="9">The sequence shown here is derived from an EMBL/GenBank/DDBJ whole genome shotgun (WGS) entry which is preliminary data.</text>
</comment>
<evidence type="ECO:0000313" key="9">
    <source>
        <dbReference type="EMBL" id="RKJ94187.1"/>
    </source>
</evidence>
<feature type="transmembrane region" description="Helical" evidence="7">
    <location>
        <begin position="309"/>
        <end position="327"/>
    </location>
</feature>
<dbReference type="PIRSF" id="PIRSF006066">
    <property type="entry name" value="HI0050"/>
    <property type="match status" value="1"/>
</dbReference>
<comment type="caution">
    <text evidence="7">Lacks conserved residue(s) required for the propagation of feature annotation.</text>
</comment>
<dbReference type="RefSeq" id="WP_094437360.1">
    <property type="nucleotide sequence ID" value="NZ_NKDB02000006.1"/>
</dbReference>
<feature type="transmembrane region" description="Helical" evidence="7">
    <location>
        <begin position="213"/>
        <end position="231"/>
    </location>
</feature>
<evidence type="ECO:0000313" key="10">
    <source>
        <dbReference type="Proteomes" id="UP000216225"/>
    </source>
</evidence>
<gene>
    <name evidence="9" type="ORF">CE154_021055</name>
</gene>
<dbReference type="AlphaFoldDB" id="A0A3R7LDV3"/>
<feature type="domain" description="TRAP C4-dicarboxylate transport system permease DctM subunit" evidence="8">
    <location>
        <begin position="8"/>
        <end position="413"/>
    </location>
</feature>
<keyword evidence="4 7" id="KW-0812">Transmembrane</keyword>
<feature type="transmembrane region" description="Helical" evidence="7">
    <location>
        <begin position="170"/>
        <end position="192"/>
    </location>
</feature>
<dbReference type="Proteomes" id="UP000216225">
    <property type="component" value="Unassembled WGS sequence"/>
</dbReference>
<comment type="subcellular location">
    <subcellularLocation>
        <location evidence="1 7">Cell inner membrane</location>
        <topology evidence="1 7">Multi-pass membrane protein</topology>
    </subcellularLocation>
</comment>
<evidence type="ECO:0000259" key="8">
    <source>
        <dbReference type="Pfam" id="PF06808"/>
    </source>
</evidence>
<accession>A0A3R7LDV3</accession>
<keyword evidence="7" id="KW-0813">Transport</keyword>
<feature type="transmembrane region" description="Helical" evidence="7">
    <location>
        <begin position="93"/>
        <end position="123"/>
    </location>
</feature>
<keyword evidence="3 7" id="KW-0997">Cell inner membrane</keyword>
<feature type="transmembrane region" description="Helical" evidence="7">
    <location>
        <begin position="135"/>
        <end position="158"/>
    </location>
</feature>
<evidence type="ECO:0000256" key="5">
    <source>
        <dbReference type="ARBA" id="ARBA00022989"/>
    </source>
</evidence>
<dbReference type="GO" id="GO:0022857">
    <property type="term" value="F:transmembrane transporter activity"/>
    <property type="evidence" value="ECO:0007669"/>
    <property type="project" value="UniProtKB-UniRule"/>
</dbReference>
<name>A0A3R7LDV3_9BURK</name>
<dbReference type="PANTHER" id="PTHR33362">
    <property type="entry name" value="SIALIC ACID TRAP TRANSPORTER PERMEASE PROTEIN SIAT-RELATED"/>
    <property type="match status" value="1"/>
</dbReference>
<dbReference type="InterPro" id="IPR010656">
    <property type="entry name" value="DctM"/>
</dbReference>
<evidence type="ECO:0000256" key="2">
    <source>
        <dbReference type="ARBA" id="ARBA00022475"/>
    </source>
</evidence>
<evidence type="ECO:0000256" key="7">
    <source>
        <dbReference type="RuleBase" id="RU369079"/>
    </source>
</evidence>
<feature type="transmembrane region" description="Helical" evidence="7">
    <location>
        <begin position="355"/>
        <end position="377"/>
    </location>
</feature>
<proteinExistence type="inferred from homology"/>
<dbReference type="InterPro" id="IPR004681">
    <property type="entry name" value="TRAP_DctM"/>
</dbReference>
<feature type="transmembrane region" description="Helical" evidence="7">
    <location>
        <begin position="56"/>
        <end position="73"/>
    </location>
</feature>
<feature type="transmembrane region" description="Helical" evidence="7">
    <location>
        <begin position="268"/>
        <end position="289"/>
    </location>
</feature>
<dbReference type="EMBL" id="NKDB02000006">
    <property type="protein sequence ID" value="RKJ94187.1"/>
    <property type="molecule type" value="Genomic_DNA"/>
</dbReference>
<dbReference type="Pfam" id="PF06808">
    <property type="entry name" value="DctM"/>
    <property type="match status" value="1"/>
</dbReference>
<comment type="similarity">
    <text evidence="7">Belongs to the TRAP transporter large permease family.</text>
</comment>